<dbReference type="Gene3D" id="3.40.630.30">
    <property type="match status" value="1"/>
</dbReference>
<keyword evidence="2" id="KW-0808">Transferase</keyword>
<dbReference type="Proteomes" id="UP001485459">
    <property type="component" value="Chromosome"/>
</dbReference>
<proteinExistence type="predicted"/>
<evidence type="ECO:0000313" key="2">
    <source>
        <dbReference type="EMBL" id="WZN43455.1"/>
    </source>
</evidence>
<reference evidence="3" key="1">
    <citation type="submission" date="2024-03" db="EMBL/GenBank/DDBJ databases">
        <title>Chitinophaga horti sp. nov., isolated from garden soil.</title>
        <authorList>
            <person name="Lee D.S."/>
            <person name="Han D.M."/>
            <person name="Baek J.H."/>
            <person name="Choi D.G."/>
            <person name="Jeon J.H."/>
            <person name="Jeon C.O."/>
        </authorList>
    </citation>
    <scope>NUCLEOTIDE SEQUENCE [LARGE SCALE GENOMIC DNA]</scope>
    <source>
        <strain evidence="3">GPA1</strain>
    </source>
</reference>
<dbReference type="EC" id="2.3.1.-" evidence="2"/>
<feature type="domain" description="N-acetyltransferase" evidence="1">
    <location>
        <begin position="8"/>
        <end position="148"/>
    </location>
</feature>
<dbReference type="InterPro" id="IPR016181">
    <property type="entry name" value="Acyl_CoA_acyltransferase"/>
</dbReference>
<evidence type="ECO:0000313" key="3">
    <source>
        <dbReference type="Proteomes" id="UP001485459"/>
    </source>
</evidence>
<sequence>MDIRWEIRTFEALSNEELYQILRLRNEVFVVEQQCAYQDADNYDQLAVHVMGMTRAGLAAYTRVFGPGIKFDMASIGRVVTAGFARRHGFGREVMHVSIATVQDKWGKMPIKISAQQYLQKFYESLGFVQRSDTYMEDNIPHIEMIRD</sequence>
<dbReference type="SUPFAM" id="SSF55729">
    <property type="entry name" value="Acyl-CoA N-acyltransferases (Nat)"/>
    <property type="match status" value="1"/>
</dbReference>
<dbReference type="RefSeq" id="WP_341838264.1">
    <property type="nucleotide sequence ID" value="NZ_CP149822.1"/>
</dbReference>
<dbReference type="GO" id="GO:0016746">
    <property type="term" value="F:acyltransferase activity"/>
    <property type="evidence" value="ECO:0007669"/>
    <property type="project" value="UniProtKB-KW"/>
</dbReference>
<gene>
    <name evidence="2" type="ORF">WJU16_10475</name>
</gene>
<dbReference type="InterPro" id="IPR000182">
    <property type="entry name" value="GNAT_dom"/>
</dbReference>
<dbReference type="EMBL" id="CP149822">
    <property type="protein sequence ID" value="WZN43455.1"/>
    <property type="molecule type" value="Genomic_DNA"/>
</dbReference>
<dbReference type="Pfam" id="PF13673">
    <property type="entry name" value="Acetyltransf_10"/>
    <property type="match status" value="1"/>
</dbReference>
<protein>
    <submittedName>
        <fullName evidence="2">GNAT family N-acetyltransferase</fullName>
        <ecNumber evidence="2">2.3.1.-</ecNumber>
    </submittedName>
</protein>
<organism evidence="2 3">
    <name type="scientific">Chitinophaga pollutisoli</name>
    <dbReference type="NCBI Taxonomy" id="3133966"/>
    <lineage>
        <taxon>Bacteria</taxon>
        <taxon>Pseudomonadati</taxon>
        <taxon>Bacteroidota</taxon>
        <taxon>Chitinophagia</taxon>
        <taxon>Chitinophagales</taxon>
        <taxon>Chitinophagaceae</taxon>
        <taxon>Chitinophaga</taxon>
    </lineage>
</organism>
<dbReference type="PROSITE" id="PS51186">
    <property type="entry name" value="GNAT"/>
    <property type="match status" value="1"/>
</dbReference>
<keyword evidence="3" id="KW-1185">Reference proteome</keyword>
<name>A0ABZ2YUH0_9BACT</name>
<evidence type="ECO:0000259" key="1">
    <source>
        <dbReference type="PROSITE" id="PS51186"/>
    </source>
</evidence>
<keyword evidence="2" id="KW-0012">Acyltransferase</keyword>
<accession>A0ABZ2YUH0</accession>